<comment type="similarity">
    <text evidence="1">Belongs to the universal ribosomal protein uS14 family.</text>
</comment>
<dbReference type="GO" id="GO:0008270">
    <property type="term" value="F:zinc ion binding"/>
    <property type="evidence" value="ECO:0007669"/>
    <property type="project" value="InterPro"/>
</dbReference>
<organism evidence="8 9">
    <name type="scientific">Lynx canadensis</name>
    <name type="common">Canada lynx</name>
    <name type="synonym">Felis canadensis</name>
    <dbReference type="NCBI Taxonomy" id="61383"/>
    <lineage>
        <taxon>Eukaryota</taxon>
        <taxon>Metazoa</taxon>
        <taxon>Chordata</taxon>
        <taxon>Craniata</taxon>
        <taxon>Vertebrata</taxon>
        <taxon>Euteleostomi</taxon>
        <taxon>Mammalia</taxon>
        <taxon>Eutheria</taxon>
        <taxon>Laurasiatheria</taxon>
        <taxon>Carnivora</taxon>
        <taxon>Feliformia</taxon>
        <taxon>Felidae</taxon>
        <taxon>Felinae</taxon>
        <taxon>Lynx</taxon>
    </lineage>
</organism>
<keyword evidence="3" id="KW-0689">Ribosomal protein</keyword>
<protein>
    <recommendedName>
        <fullName evidence="5">Small ribosomal subunit protein uS14</fullName>
    </recommendedName>
    <alternativeName>
        <fullName evidence="6">40S ribosomal protein S29</fullName>
    </alternativeName>
</protein>
<evidence type="ECO:0000313" key="8">
    <source>
        <dbReference type="Ensembl" id="ENSLCNP00005010429.1"/>
    </source>
</evidence>
<dbReference type="Gene3D" id="4.10.830.10">
    <property type="entry name" value="30s Ribosomal Protein S14, Chain N"/>
    <property type="match status" value="1"/>
</dbReference>
<accession>A0A667GAQ9</accession>
<dbReference type="FunFam" id="4.10.830.10:FF:000002">
    <property type="entry name" value="40S ribosomal protein S29"/>
    <property type="match status" value="1"/>
</dbReference>
<evidence type="ECO:0000256" key="6">
    <source>
        <dbReference type="ARBA" id="ARBA00035455"/>
    </source>
</evidence>
<dbReference type="Proteomes" id="UP000472241">
    <property type="component" value="Unplaced"/>
</dbReference>
<dbReference type="Ensembl" id="ENSLCNT00005011703.1">
    <property type="protein sequence ID" value="ENSLCNP00005010429.1"/>
    <property type="gene ID" value="ENSLCNG00005006816.1"/>
</dbReference>
<evidence type="ECO:0000256" key="5">
    <source>
        <dbReference type="ARBA" id="ARBA00035167"/>
    </source>
</evidence>
<dbReference type="PANTHER" id="PTHR12010:SF25">
    <property type="entry name" value="40S RIBOSOMAL PROTEIN S29 PSEUDOGENE"/>
    <property type="match status" value="1"/>
</dbReference>
<keyword evidence="9" id="KW-1185">Reference proteome</keyword>
<reference evidence="8" key="2">
    <citation type="submission" date="2025-09" db="UniProtKB">
        <authorList>
            <consortium name="Ensembl"/>
        </authorList>
    </citation>
    <scope>IDENTIFICATION</scope>
</reference>
<dbReference type="InterPro" id="IPR043140">
    <property type="entry name" value="Ribosomal_uS14_sf"/>
</dbReference>
<dbReference type="PANTHER" id="PTHR12010">
    <property type="entry name" value="40S RIBOSOMAL PROTEIN S29"/>
    <property type="match status" value="1"/>
</dbReference>
<sequence length="80" mass="9036">MGHQQLCCSHPRKFGQDSSSCLVCSNQHGLIQKYGLNMCCQCFCQYMKATGFKRESLCTVGRNVFQYSTMENKHGSSSKK</sequence>
<name>A0A667GAQ9_LYNCA</name>
<comment type="subunit">
    <text evidence="2">Component of the 40S small ribosomal subunit.</text>
</comment>
<dbReference type="InterPro" id="IPR039744">
    <property type="entry name" value="RIbosomal_uS14_euk_arc"/>
</dbReference>
<dbReference type="AlphaFoldDB" id="A0A667GAQ9"/>
<evidence type="ECO:0000313" key="9">
    <source>
        <dbReference type="Proteomes" id="UP000472241"/>
    </source>
</evidence>
<comment type="function">
    <text evidence="7">Component of the small ribosomal subunit. The ribosome is a large ribonucleoprotein complex responsible for the synthesis of proteins in the cell.</text>
</comment>
<evidence type="ECO:0000256" key="3">
    <source>
        <dbReference type="ARBA" id="ARBA00022980"/>
    </source>
</evidence>
<dbReference type="GO" id="GO:0002181">
    <property type="term" value="P:cytoplasmic translation"/>
    <property type="evidence" value="ECO:0007669"/>
    <property type="project" value="TreeGrafter"/>
</dbReference>
<dbReference type="GO" id="GO:0003735">
    <property type="term" value="F:structural constituent of ribosome"/>
    <property type="evidence" value="ECO:0007669"/>
    <property type="project" value="InterPro"/>
</dbReference>
<keyword evidence="4" id="KW-0687">Ribonucleoprotein</keyword>
<evidence type="ECO:0000256" key="1">
    <source>
        <dbReference type="ARBA" id="ARBA00009083"/>
    </source>
</evidence>
<evidence type="ECO:0000256" key="7">
    <source>
        <dbReference type="ARBA" id="ARBA00045746"/>
    </source>
</evidence>
<reference evidence="8" key="1">
    <citation type="submission" date="2025-08" db="UniProtKB">
        <authorList>
            <consortium name="Ensembl"/>
        </authorList>
    </citation>
    <scope>IDENTIFICATION</scope>
</reference>
<dbReference type="GO" id="GO:0022627">
    <property type="term" value="C:cytosolic small ribosomal subunit"/>
    <property type="evidence" value="ECO:0007669"/>
    <property type="project" value="TreeGrafter"/>
</dbReference>
<evidence type="ECO:0000256" key="4">
    <source>
        <dbReference type="ARBA" id="ARBA00023274"/>
    </source>
</evidence>
<proteinExistence type="inferred from homology"/>
<evidence type="ECO:0000256" key="2">
    <source>
        <dbReference type="ARBA" id="ARBA00011542"/>
    </source>
</evidence>